<feature type="signal peptide" evidence="8">
    <location>
        <begin position="1"/>
        <end position="22"/>
    </location>
</feature>
<dbReference type="Pfam" id="PF01120">
    <property type="entry name" value="Alpha_L_fucos"/>
    <property type="match status" value="1"/>
</dbReference>
<evidence type="ECO:0000256" key="3">
    <source>
        <dbReference type="ARBA" id="ARBA00012662"/>
    </source>
</evidence>
<name>A0AA89CAD6_PINIB</name>
<dbReference type="EMBL" id="VSWD01000005">
    <property type="protein sequence ID" value="KAK3102287.1"/>
    <property type="molecule type" value="Genomic_DNA"/>
</dbReference>
<evidence type="ECO:0000259" key="9">
    <source>
        <dbReference type="Pfam" id="PF01120"/>
    </source>
</evidence>
<evidence type="ECO:0000313" key="12">
    <source>
        <dbReference type="Proteomes" id="UP001186944"/>
    </source>
</evidence>
<feature type="domain" description="Alpha-L-fucosidase C-terminal" evidence="10">
    <location>
        <begin position="365"/>
        <end position="453"/>
    </location>
</feature>
<dbReference type="InterPro" id="IPR017853">
    <property type="entry name" value="GH"/>
</dbReference>
<evidence type="ECO:0000256" key="5">
    <source>
        <dbReference type="ARBA" id="ARBA00022801"/>
    </source>
</evidence>
<dbReference type="Gene3D" id="2.60.40.1180">
    <property type="entry name" value="Golgi alpha-mannosidase II"/>
    <property type="match status" value="1"/>
</dbReference>
<dbReference type="EC" id="3.2.1.51" evidence="3"/>
<evidence type="ECO:0000256" key="8">
    <source>
        <dbReference type="PIRNR" id="PIRNR001092"/>
    </source>
</evidence>
<dbReference type="FunFam" id="3.20.20.80:FF:000027">
    <property type="entry name" value="Alpha-L-fucosidase"/>
    <property type="match status" value="1"/>
</dbReference>
<dbReference type="GO" id="GO:0006004">
    <property type="term" value="P:fucose metabolic process"/>
    <property type="evidence" value="ECO:0007669"/>
    <property type="project" value="InterPro"/>
</dbReference>
<evidence type="ECO:0000256" key="6">
    <source>
        <dbReference type="ARBA" id="ARBA00023180"/>
    </source>
</evidence>
<evidence type="ECO:0000256" key="7">
    <source>
        <dbReference type="ARBA" id="ARBA00023295"/>
    </source>
</evidence>
<gene>
    <name evidence="11" type="ORF">FSP39_010217</name>
</gene>
<evidence type="ECO:0000259" key="10">
    <source>
        <dbReference type="Pfam" id="PF16757"/>
    </source>
</evidence>
<dbReference type="Proteomes" id="UP001186944">
    <property type="component" value="Unassembled WGS sequence"/>
</dbReference>
<feature type="chain" id="PRO_5041520146" description="alpha-L-fucosidase" evidence="8">
    <location>
        <begin position="23"/>
        <end position="457"/>
    </location>
</feature>
<proteinExistence type="inferred from homology"/>
<dbReference type="PANTHER" id="PTHR10030:SF37">
    <property type="entry name" value="ALPHA-L-FUCOSIDASE-RELATED"/>
    <property type="match status" value="1"/>
</dbReference>
<comment type="similarity">
    <text evidence="2 8">Belongs to the glycosyl hydrolase 29 family.</text>
</comment>
<dbReference type="InterPro" id="IPR057739">
    <property type="entry name" value="Glyco_hydro_29_N"/>
</dbReference>
<reference evidence="11" key="1">
    <citation type="submission" date="2019-08" db="EMBL/GenBank/DDBJ databases">
        <title>The improved chromosome-level genome for the pearl oyster Pinctada fucata martensii using PacBio sequencing and Hi-C.</title>
        <authorList>
            <person name="Zheng Z."/>
        </authorList>
    </citation>
    <scope>NUCLEOTIDE SEQUENCE</scope>
    <source>
        <strain evidence="11">ZZ-2019</strain>
        <tissue evidence="11">Adductor muscle</tissue>
    </source>
</reference>
<dbReference type="Gene3D" id="3.20.20.80">
    <property type="entry name" value="Glycosidases"/>
    <property type="match status" value="1"/>
</dbReference>
<keyword evidence="5 8" id="KW-0378">Hydrolase</keyword>
<protein>
    <recommendedName>
        <fullName evidence="3">alpha-L-fucosidase</fullName>
        <ecNumber evidence="3">3.2.1.51</ecNumber>
    </recommendedName>
</protein>
<keyword evidence="7 8" id="KW-0326">Glycosidase</keyword>
<dbReference type="InterPro" id="IPR000933">
    <property type="entry name" value="Glyco_hydro_29"/>
</dbReference>
<dbReference type="Pfam" id="PF16757">
    <property type="entry name" value="Fucosidase_C"/>
    <property type="match status" value="1"/>
</dbReference>
<accession>A0AA89CAD6</accession>
<evidence type="ECO:0000256" key="2">
    <source>
        <dbReference type="ARBA" id="ARBA00007951"/>
    </source>
</evidence>
<dbReference type="PRINTS" id="PR00741">
    <property type="entry name" value="GLHYDRLASE29"/>
</dbReference>
<dbReference type="AlphaFoldDB" id="A0AA89CAD6"/>
<dbReference type="InterPro" id="IPR013780">
    <property type="entry name" value="Glyco_hydro_b"/>
</dbReference>
<dbReference type="InterPro" id="IPR016286">
    <property type="entry name" value="FUC_metazoa-typ"/>
</dbReference>
<evidence type="ECO:0000313" key="11">
    <source>
        <dbReference type="EMBL" id="KAK3102287.1"/>
    </source>
</evidence>
<evidence type="ECO:0000256" key="1">
    <source>
        <dbReference type="ARBA" id="ARBA00004071"/>
    </source>
</evidence>
<feature type="domain" description="Glycoside hydrolase family 29 N-terminal" evidence="9">
    <location>
        <begin position="21"/>
        <end position="354"/>
    </location>
</feature>
<comment type="function">
    <text evidence="1">Alpha-L-fucosidase is responsible for hydrolyzing the alpha-1,6-linked fucose joined to the reducing-end N-acetylglucosamine of the carbohydrate moieties of glycoproteins.</text>
</comment>
<evidence type="ECO:0000256" key="4">
    <source>
        <dbReference type="ARBA" id="ARBA00022729"/>
    </source>
</evidence>
<sequence>MSLSTISTLVGTFAFLLVLSSAKRYEPNWESLDSRPNPKWFDDAKIGIFITWGMYAVPAYQGPWFQYWWHTGRKNETEFMKGNYPPGWTYADFAPDFTTWFYDPDYWADVFQDSGIKYTVFVTKHHDGYTLWPSNYSWNWNSMDVGPKRDLVGEFVTSIRNRTDIVVGLYHSLFEFYNPLFLQDQKNGYKTHQFAKQKSMPELYELVNTYKPEVIWSDGDWMTTDDYWNATEFIAWLFNDSPVKDTVLVNDRWGNNIKCKHGSYLTCFDQYNPKVLQTKKWESGITVDQCWSYRREARAIDYLPIDEIMTRLIQIVSCGGNVLVDIGPNKDGMIPPIEEERLRQMGAWLKVNGDAIYKTKPWMYQNDTENSNVWYTVSKYQDPPVVYAMHLGWPEKDTIVLGSPITSSSTQVTLLGETVPIKWTSGGATGLTIQVPVIIPTAEKLIAWTFAITNLKN</sequence>
<dbReference type="SUPFAM" id="SSF51445">
    <property type="entry name" value="(Trans)glycosidases"/>
    <property type="match status" value="1"/>
</dbReference>
<dbReference type="PANTHER" id="PTHR10030">
    <property type="entry name" value="ALPHA-L-FUCOSIDASE"/>
    <property type="match status" value="1"/>
</dbReference>
<comment type="caution">
    <text evidence="11">The sequence shown here is derived from an EMBL/GenBank/DDBJ whole genome shotgun (WGS) entry which is preliminary data.</text>
</comment>
<keyword evidence="12" id="KW-1185">Reference proteome</keyword>
<keyword evidence="4 8" id="KW-0732">Signal</keyword>
<keyword evidence="6" id="KW-0325">Glycoprotein</keyword>
<dbReference type="GO" id="GO:0004560">
    <property type="term" value="F:alpha-L-fucosidase activity"/>
    <property type="evidence" value="ECO:0007669"/>
    <property type="project" value="UniProtKB-EC"/>
</dbReference>
<dbReference type="GO" id="GO:0016139">
    <property type="term" value="P:glycoside catabolic process"/>
    <property type="evidence" value="ECO:0007669"/>
    <property type="project" value="TreeGrafter"/>
</dbReference>
<dbReference type="PIRSF" id="PIRSF001092">
    <property type="entry name" value="Alpha-L-fucosidase"/>
    <property type="match status" value="1"/>
</dbReference>
<dbReference type="GO" id="GO:0005764">
    <property type="term" value="C:lysosome"/>
    <property type="evidence" value="ECO:0007669"/>
    <property type="project" value="TreeGrafter"/>
</dbReference>
<dbReference type="InterPro" id="IPR031919">
    <property type="entry name" value="Fucosidase_C"/>
</dbReference>
<dbReference type="SMART" id="SM00812">
    <property type="entry name" value="Alpha_L_fucos"/>
    <property type="match status" value="1"/>
</dbReference>
<organism evidence="11 12">
    <name type="scientific">Pinctada imbricata</name>
    <name type="common">Atlantic pearl-oyster</name>
    <name type="synonym">Pinctada martensii</name>
    <dbReference type="NCBI Taxonomy" id="66713"/>
    <lineage>
        <taxon>Eukaryota</taxon>
        <taxon>Metazoa</taxon>
        <taxon>Spiralia</taxon>
        <taxon>Lophotrochozoa</taxon>
        <taxon>Mollusca</taxon>
        <taxon>Bivalvia</taxon>
        <taxon>Autobranchia</taxon>
        <taxon>Pteriomorphia</taxon>
        <taxon>Pterioida</taxon>
        <taxon>Pterioidea</taxon>
        <taxon>Pteriidae</taxon>
        <taxon>Pinctada</taxon>
    </lineage>
</organism>